<evidence type="ECO:0000259" key="16">
    <source>
        <dbReference type="SMART" id="SM00904"/>
    </source>
</evidence>
<evidence type="ECO:0000256" key="8">
    <source>
        <dbReference type="ARBA" id="ARBA00022741"/>
    </source>
</evidence>
<dbReference type="InterPro" id="IPR023465">
    <property type="entry name" value="Riboflavin_kinase_dom_sf"/>
</dbReference>
<evidence type="ECO:0000256" key="6">
    <source>
        <dbReference type="ARBA" id="ARBA00022679"/>
    </source>
</evidence>
<proteinExistence type="inferred from homology"/>
<evidence type="ECO:0000256" key="11">
    <source>
        <dbReference type="ARBA" id="ARBA00022840"/>
    </source>
</evidence>
<dbReference type="PANTHER" id="PTHR22749:SF6">
    <property type="entry name" value="RIBOFLAVIN KINASE"/>
    <property type="match status" value="1"/>
</dbReference>
<dbReference type="InterPro" id="IPR015865">
    <property type="entry name" value="Riboflavin_kinase_bac/euk"/>
</dbReference>
<dbReference type="Pfam" id="PF01687">
    <property type="entry name" value="Flavokinase"/>
    <property type="match status" value="1"/>
</dbReference>
<keyword evidence="5 15" id="KW-0288">FMN</keyword>
<comment type="similarity">
    <text evidence="15">Belongs to the ribF family.</text>
</comment>
<dbReference type="GO" id="GO:0009231">
    <property type="term" value="P:riboflavin biosynthetic process"/>
    <property type="evidence" value="ECO:0007669"/>
    <property type="project" value="InterPro"/>
</dbReference>
<comment type="catalytic activity">
    <reaction evidence="14 15">
        <text>FMN + ATP + H(+) = FAD + diphosphate</text>
        <dbReference type="Rhea" id="RHEA:17237"/>
        <dbReference type="ChEBI" id="CHEBI:15378"/>
        <dbReference type="ChEBI" id="CHEBI:30616"/>
        <dbReference type="ChEBI" id="CHEBI:33019"/>
        <dbReference type="ChEBI" id="CHEBI:57692"/>
        <dbReference type="ChEBI" id="CHEBI:58210"/>
        <dbReference type="EC" id="2.7.7.2"/>
    </reaction>
</comment>
<dbReference type="CDD" id="cd02064">
    <property type="entry name" value="FAD_synthetase_N"/>
    <property type="match status" value="1"/>
</dbReference>
<organism evidence="17">
    <name type="scientific">uncultured Rubrobacteraceae bacterium</name>
    <dbReference type="NCBI Taxonomy" id="349277"/>
    <lineage>
        <taxon>Bacteria</taxon>
        <taxon>Bacillati</taxon>
        <taxon>Actinomycetota</taxon>
        <taxon>Rubrobacteria</taxon>
        <taxon>Rubrobacterales</taxon>
        <taxon>Rubrobacteraceae</taxon>
        <taxon>environmental samples</taxon>
    </lineage>
</organism>
<dbReference type="InterPro" id="IPR014729">
    <property type="entry name" value="Rossmann-like_a/b/a_fold"/>
</dbReference>
<evidence type="ECO:0000256" key="15">
    <source>
        <dbReference type="PIRNR" id="PIRNR004491"/>
    </source>
</evidence>
<dbReference type="PANTHER" id="PTHR22749">
    <property type="entry name" value="RIBOFLAVIN KINASE/FMN ADENYLYLTRANSFERASE"/>
    <property type="match status" value="1"/>
</dbReference>
<dbReference type="NCBIfam" id="TIGR00083">
    <property type="entry name" value="ribF"/>
    <property type="match status" value="1"/>
</dbReference>
<dbReference type="EMBL" id="CADCUW010000370">
    <property type="protein sequence ID" value="CAA9428712.1"/>
    <property type="molecule type" value="Genomic_DNA"/>
</dbReference>
<dbReference type="GO" id="GO:0006747">
    <property type="term" value="P:FAD biosynthetic process"/>
    <property type="evidence" value="ECO:0007669"/>
    <property type="project" value="UniProtKB-UniRule"/>
</dbReference>
<dbReference type="UniPathway" id="UPA00277">
    <property type="reaction ID" value="UER00407"/>
</dbReference>
<dbReference type="GO" id="GO:0008531">
    <property type="term" value="F:riboflavin kinase activity"/>
    <property type="evidence" value="ECO:0007669"/>
    <property type="project" value="UniProtKB-UniRule"/>
</dbReference>
<evidence type="ECO:0000256" key="1">
    <source>
        <dbReference type="ARBA" id="ARBA00002121"/>
    </source>
</evidence>
<dbReference type="InterPro" id="IPR002606">
    <property type="entry name" value="Riboflavin_kinase_bac"/>
</dbReference>
<accession>A0A6J4PZ18</accession>
<name>A0A6J4PZ18_9ACTN</name>
<sequence>MRAVVVALGNFDGVHLGHRSVLARAGEEARRLDGMVVAATFWPHPRSVLGRGGPPGLLTTLDARREGLLRSGADEVRVIPFDEALSKKSPRDFVEDVLVGDLGATSVVVGENFRFGYKASGDVEDLARIMREHGGDAHAVEVWGGEAGTSSTRIRGLLLDGEVAEAAELLGRPYAVQGEVVVGDRRGKTIGFATANVRPDPAVVVPERGVYACTVRVGHDVHAACTNVGVAPTFERGESRIEAHLLDFDEDLYGQEVEVLFVQRIRGERRFGGVEELKEQIGRDVEEARRLTEGYV</sequence>
<protein>
    <recommendedName>
        <fullName evidence="15">Riboflavin biosynthesis protein</fullName>
    </recommendedName>
    <domain>
        <recommendedName>
            <fullName evidence="15">Riboflavin kinase</fullName>
            <ecNumber evidence="15">2.7.1.26</ecNumber>
        </recommendedName>
        <alternativeName>
            <fullName evidence="15">Flavokinase</fullName>
        </alternativeName>
    </domain>
    <domain>
        <recommendedName>
            <fullName evidence="15">FMN adenylyltransferase</fullName>
            <ecNumber evidence="15">2.7.7.2</ecNumber>
        </recommendedName>
        <alternativeName>
            <fullName evidence="15">FAD pyrophosphorylase</fullName>
        </alternativeName>
        <alternativeName>
            <fullName evidence="15">FAD synthase</fullName>
        </alternativeName>
    </domain>
</protein>
<dbReference type="SMART" id="SM00904">
    <property type="entry name" value="Flavokinase"/>
    <property type="match status" value="1"/>
</dbReference>
<dbReference type="Gene3D" id="3.40.50.620">
    <property type="entry name" value="HUPs"/>
    <property type="match status" value="1"/>
</dbReference>
<dbReference type="GO" id="GO:0005524">
    <property type="term" value="F:ATP binding"/>
    <property type="evidence" value="ECO:0007669"/>
    <property type="project" value="UniProtKB-UniRule"/>
</dbReference>
<dbReference type="InterPro" id="IPR015864">
    <property type="entry name" value="FAD_synthase"/>
</dbReference>
<dbReference type="FunFam" id="2.40.30.30:FF:000003">
    <property type="entry name" value="Riboflavin biosynthesis protein"/>
    <property type="match status" value="1"/>
</dbReference>
<dbReference type="AlphaFoldDB" id="A0A6J4PZ18"/>
<dbReference type="Pfam" id="PF06574">
    <property type="entry name" value="FAD_syn"/>
    <property type="match status" value="1"/>
</dbReference>
<keyword evidence="10 15" id="KW-0274">FAD</keyword>
<keyword evidence="6 15" id="KW-0808">Transferase</keyword>
<keyword evidence="7 15" id="KW-0548">Nucleotidyltransferase</keyword>
<evidence type="ECO:0000256" key="9">
    <source>
        <dbReference type="ARBA" id="ARBA00022777"/>
    </source>
</evidence>
<dbReference type="UniPathway" id="UPA00276">
    <property type="reaction ID" value="UER00406"/>
</dbReference>
<comment type="pathway">
    <text evidence="2 15">Cofactor biosynthesis; FAD biosynthesis; FAD from FMN: step 1/1.</text>
</comment>
<dbReference type="EC" id="2.7.7.2" evidence="15"/>
<dbReference type="Gene3D" id="2.40.30.30">
    <property type="entry name" value="Riboflavin kinase-like"/>
    <property type="match status" value="1"/>
</dbReference>
<comment type="catalytic activity">
    <reaction evidence="13 15">
        <text>riboflavin + ATP = FMN + ADP + H(+)</text>
        <dbReference type="Rhea" id="RHEA:14357"/>
        <dbReference type="ChEBI" id="CHEBI:15378"/>
        <dbReference type="ChEBI" id="CHEBI:30616"/>
        <dbReference type="ChEBI" id="CHEBI:57986"/>
        <dbReference type="ChEBI" id="CHEBI:58210"/>
        <dbReference type="ChEBI" id="CHEBI:456216"/>
        <dbReference type="EC" id="2.7.1.26"/>
    </reaction>
</comment>
<dbReference type="InterPro" id="IPR023468">
    <property type="entry name" value="Riboflavin_kinase"/>
</dbReference>
<dbReference type="SUPFAM" id="SSF82114">
    <property type="entry name" value="Riboflavin kinase-like"/>
    <property type="match status" value="1"/>
</dbReference>
<evidence type="ECO:0000256" key="4">
    <source>
        <dbReference type="ARBA" id="ARBA00022630"/>
    </source>
</evidence>
<comment type="pathway">
    <text evidence="3 15">Cofactor biosynthesis; FMN biosynthesis; FMN from riboflavin (ATP route): step 1/1.</text>
</comment>
<reference evidence="17" key="1">
    <citation type="submission" date="2020-02" db="EMBL/GenBank/DDBJ databases">
        <authorList>
            <person name="Meier V. D."/>
        </authorList>
    </citation>
    <scope>NUCLEOTIDE SEQUENCE</scope>
    <source>
        <strain evidence="17">AVDCRST_MAG01</strain>
    </source>
</reference>
<evidence type="ECO:0000256" key="10">
    <source>
        <dbReference type="ARBA" id="ARBA00022827"/>
    </source>
</evidence>
<evidence type="ECO:0000256" key="3">
    <source>
        <dbReference type="ARBA" id="ARBA00005201"/>
    </source>
</evidence>
<dbReference type="EC" id="2.7.1.26" evidence="15"/>
<dbReference type="SUPFAM" id="SSF52374">
    <property type="entry name" value="Nucleotidylyl transferase"/>
    <property type="match status" value="1"/>
</dbReference>
<evidence type="ECO:0000256" key="2">
    <source>
        <dbReference type="ARBA" id="ARBA00004726"/>
    </source>
</evidence>
<dbReference type="GO" id="GO:0009398">
    <property type="term" value="P:FMN biosynthetic process"/>
    <property type="evidence" value="ECO:0007669"/>
    <property type="project" value="UniProtKB-UniRule"/>
</dbReference>
<keyword evidence="12" id="KW-0511">Multifunctional enzyme</keyword>
<evidence type="ECO:0000256" key="12">
    <source>
        <dbReference type="ARBA" id="ARBA00023268"/>
    </source>
</evidence>
<evidence type="ECO:0000256" key="5">
    <source>
        <dbReference type="ARBA" id="ARBA00022643"/>
    </source>
</evidence>
<keyword evidence="4 15" id="KW-0285">Flavoprotein</keyword>
<evidence type="ECO:0000256" key="14">
    <source>
        <dbReference type="ARBA" id="ARBA00049494"/>
    </source>
</evidence>
<dbReference type="NCBIfam" id="NF004160">
    <property type="entry name" value="PRK05627.1-3"/>
    <property type="match status" value="1"/>
</dbReference>
<keyword evidence="9 15" id="KW-0418">Kinase</keyword>
<evidence type="ECO:0000313" key="17">
    <source>
        <dbReference type="EMBL" id="CAA9428712.1"/>
    </source>
</evidence>
<evidence type="ECO:0000256" key="13">
    <source>
        <dbReference type="ARBA" id="ARBA00047880"/>
    </source>
</evidence>
<gene>
    <name evidence="17" type="ORF">AVDCRST_MAG01-01-2752</name>
</gene>
<comment type="function">
    <text evidence="1">Catalyzes the phosphorylation of riboflavin to FMN followed by the adenylation of FMN to FAD.</text>
</comment>
<feature type="domain" description="Riboflavin kinase" evidence="16">
    <location>
        <begin position="169"/>
        <end position="293"/>
    </location>
</feature>
<keyword evidence="11 15" id="KW-0067">ATP-binding</keyword>
<dbReference type="GO" id="GO:0003919">
    <property type="term" value="F:FMN adenylyltransferase activity"/>
    <property type="evidence" value="ECO:0007669"/>
    <property type="project" value="UniProtKB-UniRule"/>
</dbReference>
<evidence type="ECO:0000256" key="7">
    <source>
        <dbReference type="ARBA" id="ARBA00022695"/>
    </source>
</evidence>
<keyword evidence="8 15" id="KW-0547">Nucleotide-binding</keyword>
<dbReference type="PIRSF" id="PIRSF004491">
    <property type="entry name" value="FAD_Synth"/>
    <property type="match status" value="1"/>
</dbReference>